<dbReference type="AlphaFoldDB" id="A0A7G5MZJ6"/>
<dbReference type="Gene3D" id="1.10.260.40">
    <property type="entry name" value="lambda repressor-like DNA-binding domains"/>
    <property type="match status" value="1"/>
</dbReference>
<dbReference type="Pfam" id="PF01381">
    <property type="entry name" value="HTH_3"/>
    <property type="match status" value="1"/>
</dbReference>
<dbReference type="PROSITE" id="PS50943">
    <property type="entry name" value="HTH_CROC1"/>
    <property type="match status" value="1"/>
</dbReference>
<dbReference type="PANTHER" id="PTHR46558">
    <property type="entry name" value="TRACRIPTIONAL REGULATORY PROTEIN-RELATED-RELATED"/>
    <property type="match status" value="1"/>
</dbReference>
<evidence type="ECO:0000259" key="2">
    <source>
        <dbReference type="PROSITE" id="PS50943"/>
    </source>
</evidence>
<name>A0A7G5MZJ6_9FIRM</name>
<keyword evidence="1" id="KW-0238">DNA-binding</keyword>
<dbReference type="InterPro" id="IPR010982">
    <property type="entry name" value="Lambda_DNA-bd_dom_sf"/>
</dbReference>
<dbReference type="SUPFAM" id="SSF47413">
    <property type="entry name" value="lambda repressor-like DNA-binding domains"/>
    <property type="match status" value="1"/>
</dbReference>
<feature type="domain" description="HTH cro/C1-type" evidence="2">
    <location>
        <begin position="10"/>
        <end position="64"/>
    </location>
</feature>
<sequence length="202" mass="23639">MDYKWLGHNIQVIRKLKGLTQQELSEQIGINLQSLSKIERGINYPTFDTLQKLTEILDVTPNELLAGELKSTSHIEANILEFLECEERLNVELAHGQYDNPLDEDEWIEYELQKLREYITDYIHSDKRNASDLYPLKKLIQGQKLQKLIDRYDDYYSFDLFGETIEGHKHVNPYVPETIKSMTADEEGNISSSHEFPDNFEN</sequence>
<evidence type="ECO:0000256" key="1">
    <source>
        <dbReference type="ARBA" id="ARBA00023125"/>
    </source>
</evidence>
<dbReference type="RefSeq" id="WP_018594175.1">
    <property type="nucleotide sequence ID" value="NZ_AP031416.1"/>
</dbReference>
<dbReference type="CDD" id="cd00093">
    <property type="entry name" value="HTH_XRE"/>
    <property type="match status" value="1"/>
</dbReference>
<dbReference type="EMBL" id="CP039126">
    <property type="protein sequence ID" value="QMW80039.1"/>
    <property type="molecule type" value="Genomic_DNA"/>
</dbReference>
<organism evidence="3 4">
    <name type="scientific">Blautia producta</name>
    <dbReference type="NCBI Taxonomy" id="33035"/>
    <lineage>
        <taxon>Bacteria</taxon>
        <taxon>Bacillati</taxon>
        <taxon>Bacillota</taxon>
        <taxon>Clostridia</taxon>
        <taxon>Lachnospirales</taxon>
        <taxon>Lachnospiraceae</taxon>
        <taxon>Blautia</taxon>
    </lineage>
</organism>
<dbReference type="PANTHER" id="PTHR46558:SF4">
    <property type="entry name" value="DNA-BIDING PHAGE PROTEIN"/>
    <property type="match status" value="1"/>
</dbReference>
<dbReference type="GeneID" id="75054549"/>
<gene>
    <name evidence="3" type="ORF">E5259_21990</name>
</gene>
<proteinExistence type="predicted"/>
<evidence type="ECO:0000313" key="3">
    <source>
        <dbReference type="EMBL" id="QMW80039.1"/>
    </source>
</evidence>
<dbReference type="InterPro" id="IPR001387">
    <property type="entry name" value="Cro/C1-type_HTH"/>
</dbReference>
<evidence type="ECO:0000313" key="4">
    <source>
        <dbReference type="Proteomes" id="UP000515789"/>
    </source>
</evidence>
<dbReference type="GO" id="GO:0003677">
    <property type="term" value="F:DNA binding"/>
    <property type="evidence" value="ECO:0007669"/>
    <property type="project" value="UniProtKB-KW"/>
</dbReference>
<reference evidence="3 4" key="1">
    <citation type="submission" date="2019-04" db="EMBL/GenBank/DDBJ databases">
        <authorList>
            <person name="Schori C."/>
            <person name="Ahrens C."/>
        </authorList>
    </citation>
    <scope>NUCLEOTIDE SEQUENCE [LARGE SCALE GENOMIC DNA]</scope>
    <source>
        <strain evidence="3 4">DSM 2950</strain>
    </source>
</reference>
<accession>A0A7G5MZJ6</accession>
<dbReference type="SMART" id="SM00530">
    <property type="entry name" value="HTH_XRE"/>
    <property type="match status" value="1"/>
</dbReference>
<dbReference type="Proteomes" id="UP000515789">
    <property type="component" value="Chromosome"/>
</dbReference>
<protein>
    <submittedName>
        <fullName evidence="3">XRE family transcriptional regulator</fullName>
    </submittedName>
</protein>